<comment type="caution">
    <text evidence="2">The sequence shown here is derived from an EMBL/GenBank/DDBJ whole genome shotgun (WGS) entry which is preliminary data.</text>
</comment>
<feature type="transmembrane region" description="Helical" evidence="1">
    <location>
        <begin position="63"/>
        <end position="84"/>
    </location>
</feature>
<protein>
    <submittedName>
        <fullName evidence="2">Uncharacterized protein</fullName>
    </submittedName>
</protein>
<dbReference type="InterPro" id="IPR043993">
    <property type="entry name" value="T4SS_pilin"/>
</dbReference>
<sequence length="90" mass="9854">MMVNLDLLNGTSFENLQDFLYFVINYAITISAVVAVVSLILSGFRYMLSFGDDKKIKAATNSLVYSLVGLVLVFIAPTVIKFVINTILAA</sequence>
<reference evidence="2 3" key="1">
    <citation type="journal article" date="2015" name="Nature">
        <title>rRNA introns, odd ribosomes, and small enigmatic genomes across a large radiation of phyla.</title>
        <authorList>
            <person name="Brown C.T."/>
            <person name="Hug L.A."/>
            <person name="Thomas B.C."/>
            <person name="Sharon I."/>
            <person name="Castelle C.J."/>
            <person name="Singh A."/>
            <person name="Wilkins M.J."/>
            <person name="Williams K.H."/>
            <person name="Banfield J.F."/>
        </authorList>
    </citation>
    <scope>NUCLEOTIDE SEQUENCE [LARGE SCALE GENOMIC DNA]</scope>
</reference>
<organism evidence="2 3">
    <name type="scientific">candidate division WS6 bacterium GW2011_GWC1_36_11</name>
    <dbReference type="NCBI Taxonomy" id="1619090"/>
    <lineage>
        <taxon>Bacteria</taxon>
        <taxon>Candidatus Dojkabacteria</taxon>
    </lineage>
</organism>
<keyword evidence="1" id="KW-1133">Transmembrane helix</keyword>
<gene>
    <name evidence="2" type="ORF">UR96_C0019G0011</name>
</gene>
<dbReference type="AlphaFoldDB" id="A0A0G0GKT0"/>
<keyword evidence="1" id="KW-0812">Transmembrane</keyword>
<evidence type="ECO:0000313" key="3">
    <source>
        <dbReference type="Proteomes" id="UP000034140"/>
    </source>
</evidence>
<dbReference type="Pfam" id="PF18895">
    <property type="entry name" value="T4SS_pilin"/>
    <property type="match status" value="1"/>
</dbReference>
<dbReference type="Proteomes" id="UP000034140">
    <property type="component" value="Unassembled WGS sequence"/>
</dbReference>
<evidence type="ECO:0000256" key="1">
    <source>
        <dbReference type="SAM" id="Phobius"/>
    </source>
</evidence>
<keyword evidence="1" id="KW-0472">Membrane</keyword>
<evidence type="ECO:0000313" key="2">
    <source>
        <dbReference type="EMBL" id="KKP92217.1"/>
    </source>
</evidence>
<feature type="transmembrane region" description="Helical" evidence="1">
    <location>
        <begin position="20"/>
        <end position="42"/>
    </location>
</feature>
<name>A0A0G0GKT0_9BACT</name>
<dbReference type="EMBL" id="LBRE01000019">
    <property type="protein sequence ID" value="KKP92217.1"/>
    <property type="molecule type" value="Genomic_DNA"/>
</dbReference>
<accession>A0A0G0GKT0</accession>
<proteinExistence type="predicted"/>